<sequence>MKLPRFAKDAGRRQSAALAAVVLVQAVAALFFMGDAAADIDLDGLGPESAVEALVSLALVLGIVTSGWQLRRTLETVQSQAQALEVARGALAEVIEAQFTRWALTPAERDVALFALKGLDVAEIATLRGAATGTVRAQMTRVYAKAGVSGRAQFAALFVEDLLG</sequence>
<dbReference type="RefSeq" id="WP_110807437.1">
    <property type="nucleotide sequence ID" value="NZ_QJTK01000033.1"/>
</dbReference>
<dbReference type="InterPro" id="IPR016032">
    <property type="entry name" value="Sig_transdc_resp-reg_C-effctor"/>
</dbReference>
<dbReference type="SUPFAM" id="SSF46894">
    <property type="entry name" value="C-terminal effector domain of the bipartite response regulators"/>
    <property type="match status" value="1"/>
</dbReference>
<name>A0A318TMS6_9RHOB</name>
<evidence type="ECO:0000256" key="1">
    <source>
        <dbReference type="SAM" id="Phobius"/>
    </source>
</evidence>
<dbReference type="EMBL" id="QJTK01000033">
    <property type="protein sequence ID" value="PYF06162.1"/>
    <property type="molecule type" value="Genomic_DNA"/>
</dbReference>
<dbReference type="Gene3D" id="1.10.10.10">
    <property type="entry name" value="Winged helix-like DNA-binding domain superfamily/Winged helix DNA-binding domain"/>
    <property type="match status" value="1"/>
</dbReference>
<evidence type="ECO:0000259" key="2">
    <source>
        <dbReference type="SMART" id="SM00421"/>
    </source>
</evidence>
<dbReference type="Proteomes" id="UP000247727">
    <property type="component" value="Unassembled WGS sequence"/>
</dbReference>
<protein>
    <submittedName>
        <fullName evidence="3">DNA-binding CsgD family transcriptional regulator</fullName>
    </submittedName>
</protein>
<dbReference type="GO" id="GO:0006355">
    <property type="term" value="P:regulation of DNA-templated transcription"/>
    <property type="evidence" value="ECO:0007669"/>
    <property type="project" value="InterPro"/>
</dbReference>
<dbReference type="SMART" id="SM00421">
    <property type="entry name" value="HTH_LUXR"/>
    <property type="match status" value="1"/>
</dbReference>
<feature type="transmembrane region" description="Helical" evidence="1">
    <location>
        <begin position="53"/>
        <end position="70"/>
    </location>
</feature>
<evidence type="ECO:0000313" key="3">
    <source>
        <dbReference type="EMBL" id="PYF06162.1"/>
    </source>
</evidence>
<organism evidence="3 4">
    <name type="scientific">Rhodobacter viridis</name>
    <dbReference type="NCBI Taxonomy" id="1054202"/>
    <lineage>
        <taxon>Bacteria</taxon>
        <taxon>Pseudomonadati</taxon>
        <taxon>Pseudomonadota</taxon>
        <taxon>Alphaproteobacteria</taxon>
        <taxon>Rhodobacterales</taxon>
        <taxon>Rhodobacter group</taxon>
        <taxon>Rhodobacter</taxon>
    </lineage>
</organism>
<feature type="domain" description="HTH luxR-type" evidence="2">
    <location>
        <begin position="101"/>
        <end position="158"/>
    </location>
</feature>
<dbReference type="InterPro" id="IPR036388">
    <property type="entry name" value="WH-like_DNA-bd_sf"/>
</dbReference>
<dbReference type="InterPro" id="IPR000792">
    <property type="entry name" value="Tscrpt_reg_LuxR_C"/>
</dbReference>
<dbReference type="OrthoDB" id="8277135at2"/>
<keyword evidence="1" id="KW-1133">Transmembrane helix</keyword>
<dbReference type="GO" id="GO:0003677">
    <property type="term" value="F:DNA binding"/>
    <property type="evidence" value="ECO:0007669"/>
    <property type="project" value="UniProtKB-KW"/>
</dbReference>
<gene>
    <name evidence="3" type="ORF">C8J30_1333</name>
</gene>
<comment type="caution">
    <text evidence="3">The sequence shown here is derived from an EMBL/GenBank/DDBJ whole genome shotgun (WGS) entry which is preliminary data.</text>
</comment>
<accession>A0A318TMS6</accession>
<reference evidence="3 4" key="1">
    <citation type="submission" date="2018-06" db="EMBL/GenBank/DDBJ databases">
        <title>Genomic Encyclopedia of Type Strains, Phase III (KMG-III): the genomes of soil and plant-associated and newly described type strains.</title>
        <authorList>
            <person name="Whitman W."/>
        </authorList>
    </citation>
    <scope>NUCLEOTIDE SEQUENCE [LARGE SCALE GENOMIC DNA]</scope>
    <source>
        <strain evidence="3 4">JA737</strain>
    </source>
</reference>
<keyword evidence="1" id="KW-0812">Transmembrane</keyword>
<dbReference type="AlphaFoldDB" id="A0A318TMS6"/>
<keyword evidence="3" id="KW-0238">DNA-binding</keyword>
<evidence type="ECO:0000313" key="4">
    <source>
        <dbReference type="Proteomes" id="UP000247727"/>
    </source>
</evidence>
<keyword evidence="4" id="KW-1185">Reference proteome</keyword>
<proteinExistence type="predicted"/>
<keyword evidence="1" id="KW-0472">Membrane</keyword>